<dbReference type="SMART" id="SM00388">
    <property type="entry name" value="HisKA"/>
    <property type="match status" value="1"/>
</dbReference>
<dbReference type="SMART" id="SM00387">
    <property type="entry name" value="HATPase_c"/>
    <property type="match status" value="1"/>
</dbReference>
<evidence type="ECO:0000256" key="5">
    <source>
        <dbReference type="ARBA" id="ARBA00022777"/>
    </source>
</evidence>
<dbReference type="RefSeq" id="WP_072704364.1">
    <property type="nucleotide sequence ID" value="NZ_FMJB01000030.1"/>
</dbReference>
<evidence type="ECO:0000256" key="1">
    <source>
        <dbReference type="ARBA" id="ARBA00000085"/>
    </source>
</evidence>
<keyword evidence="7" id="KW-0175">Coiled coil</keyword>
<keyword evidence="6" id="KW-0902">Two-component regulatory system</keyword>
<dbReference type="InterPro" id="IPR036097">
    <property type="entry name" value="HisK_dim/P_sf"/>
</dbReference>
<protein>
    <recommendedName>
        <fullName evidence="2">histidine kinase</fullName>
        <ecNumber evidence="2">2.7.13.3</ecNumber>
    </recommendedName>
</protein>
<evidence type="ECO:0000256" key="6">
    <source>
        <dbReference type="ARBA" id="ARBA00023012"/>
    </source>
</evidence>
<dbReference type="Gene3D" id="1.10.287.130">
    <property type="match status" value="1"/>
</dbReference>
<dbReference type="PROSITE" id="PS50109">
    <property type="entry name" value="HIS_KIN"/>
    <property type="match status" value="1"/>
</dbReference>
<accession>A0A1M4MXZ4</accession>
<evidence type="ECO:0000313" key="9">
    <source>
        <dbReference type="EMBL" id="SCM66595.1"/>
    </source>
</evidence>
<dbReference type="AlphaFoldDB" id="A0A1M4MXZ4"/>
<organism evidence="9 10">
    <name type="scientific">Donghicola eburneus</name>
    <dbReference type="NCBI Taxonomy" id="393278"/>
    <lineage>
        <taxon>Bacteria</taxon>
        <taxon>Pseudomonadati</taxon>
        <taxon>Pseudomonadota</taxon>
        <taxon>Alphaproteobacteria</taxon>
        <taxon>Rhodobacterales</taxon>
        <taxon>Roseobacteraceae</taxon>
        <taxon>Donghicola</taxon>
    </lineage>
</organism>
<feature type="coiled-coil region" evidence="7">
    <location>
        <begin position="145"/>
        <end position="180"/>
    </location>
</feature>
<dbReference type="EMBL" id="FMJB01000030">
    <property type="protein sequence ID" value="SCM66595.1"/>
    <property type="molecule type" value="Genomic_DNA"/>
</dbReference>
<dbReference type="InterPro" id="IPR004358">
    <property type="entry name" value="Sig_transdc_His_kin-like_C"/>
</dbReference>
<dbReference type="Pfam" id="PF00512">
    <property type="entry name" value="HisKA"/>
    <property type="match status" value="1"/>
</dbReference>
<evidence type="ECO:0000313" key="10">
    <source>
        <dbReference type="Proteomes" id="UP000184085"/>
    </source>
</evidence>
<keyword evidence="5 9" id="KW-0418">Kinase</keyword>
<evidence type="ECO:0000259" key="8">
    <source>
        <dbReference type="PROSITE" id="PS50109"/>
    </source>
</evidence>
<evidence type="ECO:0000256" key="3">
    <source>
        <dbReference type="ARBA" id="ARBA00022553"/>
    </source>
</evidence>
<keyword evidence="3" id="KW-0597">Phosphoprotein</keyword>
<dbReference type="Gene3D" id="3.30.565.10">
    <property type="entry name" value="Histidine kinase-like ATPase, C-terminal domain"/>
    <property type="match status" value="1"/>
</dbReference>
<dbReference type="InterPro" id="IPR050351">
    <property type="entry name" value="BphY/WalK/GraS-like"/>
</dbReference>
<gene>
    <name evidence="9" type="primary">baeS</name>
    <name evidence="9" type="ORF">KARMA_0774</name>
</gene>
<proteinExistence type="predicted"/>
<reference evidence="10" key="1">
    <citation type="submission" date="2016-09" db="EMBL/GenBank/DDBJ databases">
        <authorList>
            <person name="Wibberg D."/>
        </authorList>
    </citation>
    <scope>NUCLEOTIDE SEQUENCE [LARGE SCALE GENOMIC DNA]</scope>
</reference>
<name>A0A1M4MXZ4_9RHOB</name>
<dbReference type="GO" id="GO:0016036">
    <property type="term" value="P:cellular response to phosphate starvation"/>
    <property type="evidence" value="ECO:0007669"/>
    <property type="project" value="TreeGrafter"/>
</dbReference>
<keyword evidence="10" id="KW-1185">Reference proteome</keyword>
<feature type="domain" description="Histidine kinase" evidence="8">
    <location>
        <begin position="291"/>
        <end position="491"/>
    </location>
</feature>
<dbReference type="GO" id="GO:0000155">
    <property type="term" value="F:phosphorelay sensor kinase activity"/>
    <property type="evidence" value="ECO:0007669"/>
    <property type="project" value="InterPro"/>
</dbReference>
<dbReference type="PRINTS" id="PR00344">
    <property type="entry name" value="BCTRLSENSOR"/>
</dbReference>
<dbReference type="GO" id="GO:0004721">
    <property type="term" value="F:phosphoprotein phosphatase activity"/>
    <property type="evidence" value="ECO:0007669"/>
    <property type="project" value="TreeGrafter"/>
</dbReference>
<dbReference type="PANTHER" id="PTHR45453:SF1">
    <property type="entry name" value="PHOSPHATE REGULON SENSOR PROTEIN PHOR"/>
    <property type="match status" value="1"/>
</dbReference>
<dbReference type="CDD" id="cd00082">
    <property type="entry name" value="HisKA"/>
    <property type="match status" value="1"/>
</dbReference>
<dbReference type="EC" id="2.7.13.3" evidence="2"/>
<dbReference type="PANTHER" id="PTHR45453">
    <property type="entry name" value="PHOSPHATE REGULON SENSOR PROTEIN PHOR"/>
    <property type="match status" value="1"/>
</dbReference>
<evidence type="ECO:0000256" key="2">
    <source>
        <dbReference type="ARBA" id="ARBA00012438"/>
    </source>
</evidence>
<keyword evidence="4" id="KW-0808">Transferase</keyword>
<evidence type="ECO:0000256" key="4">
    <source>
        <dbReference type="ARBA" id="ARBA00022679"/>
    </source>
</evidence>
<dbReference type="InterPro" id="IPR003594">
    <property type="entry name" value="HATPase_dom"/>
</dbReference>
<dbReference type="Proteomes" id="UP000184085">
    <property type="component" value="Unassembled WGS sequence"/>
</dbReference>
<dbReference type="InterPro" id="IPR003661">
    <property type="entry name" value="HisK_dim/P_dom"/>
</dbReference>
<dbReference type="InterPro" id="IPR005467">
    <property type="entry name" value="His_kinase_dom"/>
</dbReference>
<dbReference type="Pfam" id="PF02518">
    <property type="entry name" value="HATPase_c"/>
    <property type="match status" value="1"/>
</dbReference>
<dbReference type="SUPFAM" id="SSF47384">
    <property type="entry name" value="Homodimeric domain of signal transducing histidine kinase"/>
    <property type="match status" value="1"/>
</dbReference>
<dbReference type="SUPFAM" id="SSF55874">
    <property type="entry name" value="ATPase domain of HSP90 chaperone/DNA topoisomerase II/histidine kinase"/>
    <property type="match status" value="1"/>
</dbReference>
<comment type="catalytic activity">
    <reaction evidence="1">
        <text>ATP + protein L-histidine = ADP + protein N-phospho-L-histidine.</text>
        <dbReference type="EC" id="2.7.13.3"/>
    </reaction>
</comment>
<evidence type="ECO:0000256" key="7">
    <source>
        <dbReference type="SAM" id="Coils"/>
    </source>
</evidence>
<sequence>MIILCRLVFVISGCVLGIFGYLHSAHSQHQISRITQASAQIAALDKLGSSLHNELLTAVLEPDILTAKAALARFERDAIHSLGILDRLTVEELAMISESERAGEESELDRPRKLRDTVVKTVAATQRVVNIRQSSDIMPDATSALAQLEVERAAITNLVNEILEDEREEMTTALGNLGKEQRTFDIRAGALLLISISSGLLSLLFGFVHQRSRDAVLAQGLGEMAIEKPVPQELSADRLDAALQVVASKIKREVSARVYIERELEQRTAALQLSASKLKQVDETRRRFLADLGHSLKTPLAIARGSVEAIAADERRQATALSSIDKVTQRVSDLMQLAQSDDGRLIQMQNVLEVAELLDNRIAELRVLPAGECITFTTDEDGPYEIEGDREALVRMFDAIIENGLQFATPAEPLCVDVFAGPINVTIAITDHGPGVAEGDAVFDRGASFFQGGSGIGLSMAEQIAKDHGGRVILTQTGSGARFEVTLPLRQLA</sequence>
<dbReference type="GO" id="GO:0005886">
    <property type="term" value="C:plasma membrane"/>
    <property type="evidence" value="ECO:0007669"/>
    <property type="project" value="TreeGrafter"/>
</dbReference>
<dbReference type="InterPro" id="IPR036890">
    <property type="entry name" value="HATPase_C_sf"/>
</dbReference>